<dbReference type="STRING" id="1352.AL014_04340"/>
<evidence type="ECO:0000313" key="12">
    <source>
        <dbReference type="Proteomes" id="UP000194737"/>
    </source>
</evidence>
<evidence type="ECO:0000313" key="8">
    <source>
        <dbReference type="EMBL" id="RXU85830.1"/>
    </source>
</evidence>
<evidence type="ECO:0000313" key="4">
    <source>
        <dbReference type="EMBL" id="OOL82085.1"/>
    </source>
</evidence>
<comment type="caution">
    <text evidence="3">The sequence shown here is derived from an EMBL/GenBank/DDBJ whole genome shotgun (WGS) entry which is preliminary data.</text>
</comment>
<dbReference type="Proteomes" id="UP001141166">
    <property type="component" value="Unassembled WGS sequence"/>
</dbReference>
<evidence type="ECO:0000313" key="16">
    <source>
        <dbReference type="Proteomes" id="UP000469871"/>
    </source>
</evidence>
<evidence type="ECO:0000313" key="11">
    <source>
        <dbReference type="Proteomes" id="UP000191171"/>
    </source>
</evidence>
<dbReference type="EMBL" id="WEFP01000001">
    <property type="protein sequence ID" value="KAB7576619.1"/>
    <property type="molecule type" value="Genomic_DNA"/>
</dbReference>
<dbReference type="EMBL" id="NGLB01000001">
    <property type="protein sequence ID" value="OTO00242.1"/>
    <property type="molecule type" value="Genomic_DNA"/>
</dbReference>
<reference evidence="2" key="8">
    <citation type="submission" date="2022-05" db="EMBL/GenBank/DDBJ databases">
        <title>Draft genome sequences of Clostridium perfringens strains isolated from Peru.</title>
        <authorList>
            <person name="Hurtado R."/>
            <person name="Lima L."/>
            <person name="Sousa T."/>
            <person name="Jaiswal A.K."/>
            <person name="Tiwari S."/>
            <person name="Maturrano L."/>
            <person name="Brenig B."/>
            <person name="Azevedo V."/>
        </authorList>
    </citation>
    <scope>NUCLEOTIDE SEQUENCE</scope>
    <source>
        <strain evidence="2">CP4</strain>
    </source>
</reference>
<dbReference type="Proteomes" id="UP000249070">
    <property type="component" value="Unassembled WGS sequence"/>
</dbReference>
<name>A0A133CQK0_ENTFC</name>
<reference evidence="9 10" key="2">
    <citation type="submission" date="2016-04" db="EMBL/GenBank/DDBJ databases">
        <authorList>
            <person name="Millard A."/>
        </authorList>
    </citation>
    <scope>NUCLEOTIDE SEQUENCE [LARGE SCALE GENOMIC DNA]</scope>
    <source>
        <strain evidence="9">Isolate 22</strain>
    </source>
</reference>
<organism evidence="3 17">
    <name type="scientific">Enterococcus faecium</name>
    <name type="common">Streptococcus faecium</name>
    <dbReference type="NCBI Taxonomy" id="1352"/>
    <lineage>
        <taxon>Bacteria</taxon>
        <taxon>Bacillati</taxon>
        <taxon>Bacillota</taxon>
        <taxon>Bacilli</taxon>
        <taxon>Lactobacillales</taxon>
        <taxon>Enterococcaceae</taxon>
        <taxon>Enterococcus</taxon>
    </lineage>
</organism>
<evidence type="ECO:0000313" key="5">
    <source>
        <dbReference type="EMBL" id="OTO00242.1"/>
    </source>
</evidence>
<dbReference type="EMBL" id="FKLM01000047">
    <property type="protein sequence ID" value="SAZ27194.1"/>
    <property type="molecule type" value="Genomic_DNA"/>
</dbReference>
<evidence type="ECO:0000313" key="7">
    <source>
        <dbReference type="EMBL" id="RBS32375.1"/>
    </source>
</evidence>
<dbReference type="EMBL" id="MVGJ01000065">
    <property type="protein sequence ID" value="OOL82085.1"/>
    <property type="molecule type" value="Genomic_DNA"/>
</dbReference>
<proteinExistence type="predicted"/>
<dbReference type="RefSeq" id="WP_002289063.1">
    <property type="nucleotide sequence ID" value="NZ_AP022341.1"/>
</dbReference>
<evidence type="ECO:0000313" key="1">
    <source>
        <dbReference type="EMBL" id="KAB7576619.1"/>
    </source>
</evidence>
<gene>
    <name evidence="5" type="ORF">A5804_001736</name>
    <name evidence="4" type="ORF">B1P95_11150</name>
    <name evidence="8" type="ORF">CYQ77_10540</name>
    <name evidence="6" type="ORF">DKP91_09715</name>
    <name evidence="9" type="ORF">DTPHA_602196</name>
    <name evidence="7" type="ORF">EB12_01296</name>
    <name evidence="1" type="ORF">GBM73_04450</name>
    <name evidence="2" type="ORF">M3X98_12760</name>
    <name evidence="3" type="ORF">P6Z85_10285</name>
</gene>
<evidence type="ECO:0000313" key="14">
    <source>
        <dbReference type="Proteomes" id="UP000253144"/>
    </source>
</evidence>
<sequence length="64" mass="7250">MYYVEVKTKGVKNKQYVKGISNEYPLLGSWKEAAPFSKPCAIKIKNELEKELTCGKAVVDIIEK</sequence>
<dbReference type="EMBL" id="LEQJ01000007">
    <property type="protein sequence ID" value="RBS32375.1"/>
    <property type="molecule type" value="Genomic_DNA"/>
</dbReference>
<reference evidence="5 12" key="4">
    <citation type="submission" date="2017-05" db="EMBL/GenBank/DDBJ databases">
        <title>The Genome Sequence of Enterococcus faecium 6F2_DIV0138.</title>
        <authorList>
            <consortium name="The Broad Institute Genomics Platform"/>
            <consortium name="The Broad Institute Genomic Center for Infectious Diseases"/>
            <person name="Earl A."/>
            <person name="Manson A."/>
            <person name="Schwartman J."/>
            <person name="Gilmore M."/>
            <person name="Abouelleil A."/>
            <person name="Cao P."/>
            <person name="Chapman S."/>
            <person name="Cusick C."/>
            <person name="Shea T."/>
            <person name="Young S."/>
            <person name="Neafsey D."/>
            <person name="Nusbaum C."/>
            <person name="Birren B."/>
        </authorList>
    </citation>
    <scope>NUCLEOTIDE SEQUENCE [LARGE SCALE GENOMIC DNA]</scope>
    <source>
        <strain evidence="5 12">6F2_DIV0138</strain>
    </source>
</reference>
<evidence type="ECO:0000313" key="10">
    <source>
        <dbReference type="Proteomes" id="UP000183509"/>
    </source>
</evidence>
<evidence type="ECO:0000313" key="9">
    <source>
        <dbReference type="EMBL" id="SAZ27194.1"/>
    </source>
</evidence>
<dbReference type="Proteomes" id="UP000191171">
    <property type="component" value="Unassembled WGS sequence"/>
</dbReference>
<dbReference type="EMBL" id="JARPTX010000036">
    <property type="protein sequence ID" value="MDT2370532.1"/>
    <property type="molecule type" value="Genomic_DNA"/>
</dbReference>
<dbReference type="Proteomes" id="UP000194737">
    <property type="component" value="Unassembled WGS sequence"/>
</dbReference>
<evidence type="ECO:0000313" key="17">
    <source>
        <dbReference type="Proteomes" id="UP001260956"/>
    </source>
</evidence>
<dbReference type="Proteomes" id="UP000183509">
    <property type="component" value="Unassembled WGS sequence"/>
</dbReference>
<reference evidence="4 11" key="3">
    <citation type="submission" date="2017-02" db="EMBL/GenBank/DDBJ databases">
        <title>Clonality and virulence of isolates of VRE in Hematopoietic Stem Cell Transplanted (HSCT) patients.</title>
        <authorList>
            <person name="Marchi A.P."/>
            <person name="Martins R.C."/>
            <person name="Marie S.K."/>
            <person name="Levin A.S."/>
            <person name="Costa S.F."/>
        </authorList>
    </citation>
    <scope>NUCLEOTIDE SEQUENCE [LARGE SCALE GENOMIC DNA]</scope>
    <source>
        <strain evidence="4 11">LIM1759</strain>
    </source>
</reference>
<dbReference type="EMBL" id="QHGU01000046">
    <property type="protein sequence ID" value="PZM55368.1"/>
    <property type="molecule type" value="Genomic_DNA"/>
</dbReference>
<dbReference type="Proteomes" id="UP000469871">
    <property type="component" value="Unassembled WGS sequence"/>
</dbReference>
<protein>
    <submittedName>
        <fullName evidence="3">Uncharacterized protein</fullName>
    </submittedName>
</protein>
<reference evidence="1 16" key="7">
    <citation type="submission" date="2019-10" db="EMBL/GenBank/DDBJ databases">
        <title>Evolutionary dynamics of vancomycin-resistant Enterococcus faecium during gastrointestinal tract colonization and bloodstream infection in immunocompromised pediatric patients.</title>
        <authorList>
            <person name="Chilambi G.S."/>
            <person name="Nordstrom H.R."/>
            <person name="Evans D.R."/>
            <person name="Ferrolino J."/>
            <person name="Hayden R.T."/>
            <person name="Maron G.M."/>
            <person name="Vo A.N."/>
            <person name="Gilmore M.S."/>
            <person name="Wolf J."/>
            <person name="Rosch J.W."/>
            <person name="Van Tyne D."/>
        </authorList>
    </citation>
    <scope>NUCLEOTIDE SEQUENCE [LARGE SCALE GENOMIC DNA]</scope>
    <source>
        <strain evidence="1 16">VRECG27</strain>
    </source>
</reference>
<reference evidence="6 13" key="6">
    <citation type="submission" date="2018-05" db="EMBL/GenBank/DDBJ databases">
        <title>Vancomycin-resistant Enterococcus faecium strain from Chelyabinsk, Russia.</title>
        <authorList>
            <person name="Gostev V."/>
            <person name="Goncharov A."/>
            <person name="Kolodzhieva V."/>
            <person name="Suvorov A."/>
            <person name="Sidorenko S."/>
            <person name="Zueva L."/>
        </authorList>
    </citation>
    <scope>NUCLEOTIDE SEQUENCE [LARGE SCALE GENOMIC DNA]</scope>
    <source>
        <strain evidence="6 13">20</strain>
    </source>
</reference>
<reference evidence="8 15" key="5">
    <citation type="submission" date="2017-12" db="EMBL/GenBank/DDBJ databases">
        <title>A pool of 800 enterococci isolated from chicken carcass rinse samples from New Zealand.</title>
        <authorList>
            <person name="Zhang J."/>
            <person name="Rogers L."/>
            <person name="Midwinter A."/>
            <person name="French N."/>
        </authorList>
    </citation>
    <scope>NUCLEOTIDE SEQUENCE [LARGE SCALE GENOMIC DNA]</scope>
    <source>
        <strain evidence="8 15">EN697</strain>
    </source>
</reference>
<dbReference type="AlphaFoldDB" id="A0A133CQK0"/>
<evidence type="ECO:0000313" key="3">
    <source>
        <dbReference type="EMBL" id="MDT2370532.1"/>
    </source>
</evidence>
<evidence type="ECO:0000313" key="6">
    <source>
        <dbReference type="EMBL" id="PZM55368.1"/>
    </source>
</evidence>
<reference evidence="7 14" key="1">
    <citation type="submission" date="2015-06" db="EMBL/GenBank/DDBJ databases">
        <title>The Genome Sequence of Enterococcus faecium 131EA1.</title>
        <authorList>
            <consortium name="The Broad Institute Genomics Platform"/>
            <consortium name="The Broad Institute Genome Sequencing Center for Infectious Disease"/>
            <person name="Earl A.M."/>
            <person name="Van Tyne D."/>
            <person name="Lebreton F."/>
            <person name="Saavedra J.T."/>
            <person name="Gilmore M.S."/>
            <person name="Manson Mcguire A."/>
            <person name="Clock S."/>
            <person name="Crupain M."/>
            <person name="Rangan U."/>
            <person name="Young S."/>
            <person name="Abouelleil A."/>
            <person name="Cao P."/>
            <person name="Chapman S.B."/>
            <person name="Griggs A."/>
            <person name="Priest M."/>
            <person name="Shea T."/>
            <person name="Wortman J."/>
            <person name="Nusbaum C."/>
            <person name="Birren B."/>
        </authorList>
    </citation>
    <scope>NUCLEOTIDE SEQUENCE [LARGE SCALE GENOMIC DNA]</scope>
    <source>
        <strain evidence="7 14">131EA1</strain>
    </source>
</reference>
<dbReference type="Proteomes" id="UP000253144">
    <property type="component" value="Unassembled WGS sequence"/>
</dbReference>
<dbReference type="EMBL" id="PJVH01000038">
    <property type="protein sequence ID" value="RXU85830.1"/>
    <property type="molecule type" value="Genomic_DNA"/>
</dbReference>
<dbReference type="EMBL" id="JAMWMK010000027">
    <property type="protein sequence ID" value="MDC4248884.1"/>
    <property type="molecule type" value="Genomic_DNA"/>
</dbReference>
<evidence type="ECO:0000313" key="15">
    <source>
        <dbReference type="Proteomes" id="UP000289562"/>
    </source>
</evidence>
<reference evidence="3" key="9">
    <citation type="submission" date="2023-03" db="EMBL/GenBank/DDBJ databases">
        <authorList>
            <person name="Shen W."/>
            <person name="Cai J."/>
        </authorList>
    </citation>
    <scope>NUCLEOTIDE SEQUENCE</scope>
    <source>
        <strain evidence="3">B1010-2</strain>
    </source>
</reference>
<evidence type="ECO:0000313" key="13">
    <source>
        <dbReference type="Proteomes" id="UP000249070"/>
    </source>
</evidence>
<accession>A0A133CQK0</accession>
<dbReference type="GeneID" id="66453939"/>
<evidence type="ECO:0000313" key="2">
    <source>
        <dbReference type="EMBL" id="MDC4248884.1"/>
    </source>
</evidence>
<dbReference type="Proteomes" id="UP000289562">
    <property type="component" value="Unassembled WGS sequence"/>
</dbReference>
<dbReference type="Proteomes" id="UP001260956">
    <property type="component" value="Unassembled WGS sequence"/>
</dbReference>